<keyword evidence="2 5" id="KW-0812">Transmembrane</keyword>
<organism evidence="7 8">
    <name type="scientific">Sporolactobacillus kofuensis</name>
    <dbReference type="NCBI Taxonomy" id="269672"/>
    <lineage>
        <taxon>Bacteria</taxon>
        <taxon>Bacillati</taxon>
        <taxon>Bacillota</taxon>
        <taxon>Bacilli</taxon>
        <taxon>Bacillales</taxon>
        <taxon>Sporolactobacillaceae</taxon>
        <taxon>Sporolactobacillus</taxon>
    </lineage>
</organism>
<evidence type="ECO:0000256" key="1">
    <source>
        <dbReference type="ARBA" id="ARBA00004141"/>
    </source>
</evidence>
<comment type="subcellular location">
    <subcellularLocation>
        <location evidence="1">Membrane</location>
        <topology evidence="1">Multi-pass membrane protein</topology>
    </subcellularLocation>
</comment>
<gene>
    <name evidence="7" type="ORF">ACFP7A_02330</name>
</gene>
<evidence type="ECO:0000259" key="6">
    <source>
        <dbReference type="Pfam" id="PF05154"/>
    </source>
</evidence>
<dbReference type="Pfam" id="PF05154">
    <property type="entry name" value="TM2"/>
    <property type="match status" value="1"/>
</dbReference>
<sequence length="118" mass="13944">MIKKNSQTEPTTSHLRDELTNNELLMLNKELDQRRKNILLAYINALIFGLFGGHRFYLEKTRTALLMILITVLSEVRYSFITVIWLIIDLFLLPEMVRQKNLVIENSIAQEILERRQN</sequence>
<proteinExistence type="predicted"/>
<name>A0ABW1WA29_9BACL</name>
<keyword evidence="8" id="KW-1185">Reference proteome</keyword>
<dbReference type="EMBL" id="JBHSTQ010000002">
    <property type="protein sequence ID" value="MFC6385426.1"/>
    <property type="molecule type" value="Genomic_DNA"/>
</dbReference>
<keyword evidence="3 5" id="KW-1133">Transmembrane helix</keyword>
<dbReference type="Proteomes" id="UP001596267">
    <property type="component" value="Unassembled WGS sequence"/>
</dbReference>
<dbReference type="RefSeq" id="WP_253052235.1">
    <property type="nucleotide sequence ID" value="NZ_JAMXWN010000001.1"/>
</dbReference>
<reference evidence="8" key="1">
    <citation type="journal article" date="2019" name="Int. J. Syst. Evol. Microbiol.">
        <title>The Global Catalogue of Microorganisms (GCM) 10K type strain sequencing project: providing services to taxonomists for standard genome sequencing and annotation.</title>
        <authorList>
            <consortium name="The Broad Institute Genomics Platform"/>
            <consortium name="The Broad Institute Genome Sequencing Center for Infectious Disease"/>
            <person name="Wu L."/>
            <person name="Ma J."/>
        </authorList>
    </citation>
    <scope>NUCLEOTIDE SEQUENCE [LARGE SCALE GENOMIC DNA]</scope>
    <source>
        <strain evidence="8">CCUG 42001</strain>
    </source>
</reference>
<evidence type="ECO:0000313" key="8">
    <source>
        <dbReference type="Proteomes" id="UP001596267"/>
    </source>
</evidence>
<accession>A0ABW1WA29</accession>
<evidence type="ECO:0000256" key="3">
    <source>
        <dbReference type="ARBA" id="ARBA00022989"/>
    </source>
</evidence>
<evidence type="ECO:0000256" key="2">
    <source>
        <dbReference type="ARBA" id="ARBA00022692"/>
    </source>
</evidence>
<comment type="caution">
    <text evidence="7">The sequence shown here is derived from an EMBL/GenBank/DDBJ whole genome shotgun (WGS) entry which is preliminary data.</text>
</comment>
<evidence type="ECO:0000256" key="5">
    <source>
        <dbReference type="SAM" id="Phobius"/>
    </source>
</evidence>
<evidence type="ECO:0000256" key="4">
    <source>
        <dbReference type="ARBA" id="ARBA00023136"/>
    </source>
</evidence>
<feature type="transmembrane region" description="Helical" evidence="5">
    <location>
        <begin position="39"/>
        <end position="58"/>
    </location>
</feature>
<keyword evidence="4 5" id="KW-0472">Membrane</keyword>
<protein>
    <submittedName>
        <fullName evidence="7">TM2 domain-containing protein</fullName>
    </submittedName>
</protein>
<feature type="transmembrane region" description="Helical" evidence="5">
    <location>
        <begin position="64"/>
        <end position="92"/>
    </location>
</feature>
<feature type="domain" description="TM2" evidence="6">
    <location>
        <begin position="35"/>
        <end position="91"/>
    </location>
</feature>
<dbReference type="InterPro" id="IPR007829">
    <property type="entry name" value="TM2"/>
</dbReference>
<evidence type="ECO:0000313" key="7">
    <source>
        <dbReference type="EMBL" id="MFC6385426.1"/>
    </source>
</evidence>